<dbReference type="RefSeq" id="XP_003149618.1">
    <property type="nucleotide sequence ID" value="XM_003149570.1"/>
</dbReference>
<proteinExistence type="predicted"/>
<dbReference type="CTD" id="9951546"/>
<dbReference type="InParanoid" id="A0A1S0TIE9"/>
<dbReference type="KEGG" id="loa:LOAG_14068"/>
<dbReference type="EMBL" id="JH712835">
    <property type="protein sequence ID" value="EFO14451.1"/>
    <property type="molecule type" value="Genomic_DNA"/>
</dbReference>
<name>A0A1S0TIE9_LOALO</name>
<feature type="non-terminal residue" evidence="1">
    <location>
        <position position="197"/>
    </location>
</feature>
<sequence length="197" mass="22577">MDDDDEMMDLIDTELLSSEEEFGYTTIPQPSTSFFNTPPNLFFTSCQLSDLFLQQFPSLQMPQSMNELALQYLTAPLIQLTGNEILLEPELISSEYSKIITSLSAQSINEAFHPVSELLNSIAWDQWLCYLAKSLTPAQWQLYWMNYLMLFGTIGLPQHLVNFFATATTSNFSYSSNLSSSVLQIKANWMLLRQQFY</sequence>
<evidence type="ECO:0000313" key="1">
    <source>
        <dbReference type="EMBL" id="EFO14451.1"/>
    </source>
</evidence>
<gene>
    <name evidence="1" type="ORF">LOAG_14068</name>
</gene>
<accession>A0A1S0TIE9</accession>
<organism evidence="1">
    <name type="scientific">Loa loa</name>
    <name type="common">Eye worm</name>
    <name type="synonym">Filaria loa</name>
    <dbReference type="NCBI Taxonomy" id="7209"/>
    <lineage>
        <taxon>Eukaryota</taxon>
        <taxon>Metazoa</taxon>
        <taxon>Ecdysozoa</taxon>
        <taxon>Nematoda</taxon>
        <taxon>Chromadorea</taxon>
        <taxon>Rhabditida</taxon>
        <taxon>Spirurina</taxon>
        <taxon>Spiruromorpha</taxon>
        <taxon>Filarioidea</taxon>
        <taxon>Onchocercidae</taxon>
        <taxon>Loa</taxon>
    </lineage>
</organism>
<dbReference type="OMA" id="LYWMNYL"/>
<dbReference type="OrthoDB" id="5858241at2759"/>
<dbReference type="AlphaFoldDB" id="A0A1S0TIE9"/>
<reference evidence="1" key="1">
    <citation type="submission" date="2012-04" db="EMBL/GenBank/DDBJ databases">
        <title>The Genome Sequence of Loa loa.</title>
        <authorList>
            <consortium name="The Broad Institute Genome Sequencing Platform"/>
            <consortium name="Broad Institute Genome Sequencing Center for Infectious Disease"/>
            <person name="Nutman T.B."/>
            <person name="Fink D.L."/>
            <person name="Russ C."/>
            <person name="Young S."/>
            <person name="Zeng Q."/>
            <person name="Gargeya S."/>
            <person name="Alvarado L."/>
            <person name="Berlin A."/>
            <person name="Chapman S.B."/>
            <person name="Chen Z."/>
            <person name="Freedman E."/>
            <person name="Gellesch M."/>
            <person name="Goldberg J."/>
            <person name="Griggs A."/>
            <person name="Gujja S."/>
            <person name="Heilman E.R."/>
            <person name="Heiman D."/>
            <person name="Howarth C."/>
            <person name="Mehta T."/>
            <person name="Neiman D."/>
            <person name="Pearson M."/>
            <person name="Roberts A."/>
            <person name="Saif S."/>
            <person name="Shea T."/>
            <person name="Shenoy N."/>
            <person name="Sisk P."/>
            <person name="Stolte C."/>
            <person name="Sykes S."/>
            <person name="White J."/>
            <person name="Yandava C."/>
            <person name="Haas B."/>
            <person name="Henn M.R."/>
            <person name="Nusbaum C."/>
            <person name="Birren B."/>
        </authorList>
    </citation>
    <scope>NUCLEOTIDE SEQUENCE [LARGE SCALE GENOMIC DNA]</scope>
</reference>
<protein>
    <submittedName>
        <fullName evidence="1">Uncharacterized protein</fullName>
    </submittedName>
</protein>
<dbReference type="GeneID" id="9951546"/>